<dbReference type="KEGG" id="hro:HELRODRAFT_167525"/>
<accession>T1EZG3</accession>
<dbReference type="GO" id="GO:0042274">
    <property type="term" value="P:ribosomal small subunit biogenesis"/>
    <property type="evidence" value="ECO:0000318"/>
    <property type="project" value="GO_Central"/>
</dbReference>
<dbReference type="InterPro" id="IPR000504">
    <property type="entry name" value="RRM_dom"/>
</dbReference>
<protein>
    <recommendedName>
        <fullName evidence="4">RRM domain-containing protein</fullName>
    </recommendedName>
</protein>
<dbReference type="Pfam" id="PF00076">
    <property type="entry name" value="RRM_1"/>
    <property type="match status" value="1"/>
</dbReference>
<dbReference type="InterPro" id="IPR035979">
    <property type="entry name" value="RBD_domain_sf"/>
</dbReference>
<reference evidence="6" key="3">
    <citation type="submission" date="2015-06" db="UniProtKB">
        <authorList>
            <consortium name="EnsemblMetazoa"/>
        </authorList>
    </citation>
    <scope>IDENTIFICATION</scope>
</reference>
<evidence type="ECO:0000313" key="7">
    <source>
        <dbReference type="Proteomes" id="UP000015101"/>
    </source>
</evidence>
<dbReference type="OrthoDB" id="272703at2759"/>
<reference evidence="5 7" key="2">
    <citation type="journal article" date="2013" name="Nature">
        <title>Insights into bilaterian evolution from three spiralian genomes.</title>
        <authorList>
            <person name="Simakov O."/>
            <person name="Marletaz F."/>
            <person name="Cho S.J."/>
            <person name="Edsinger-Gonzales E."/>
            <person name="Havlak P."/>
            <person name="Hellsten U."/>
            <person name="Kuo D.H."/>
            <person name="Larsson T."/>
            <person name="Lv J."/>
            <person name="Arendt D."/>
            <person name="Savage R."/>
            <person name="Osoegawa K."/>
            <person name="de Jong P."/>
            <person name="Grimwood J."/>
            <person name="Chapman J.A."/>
            <person name="Shapiro H."/>
            <person name="Aerts A."/>
            <person name="Otillar R.P."/>
            <person name="Terry A.Y."/>
            <person name="Boore J.L."/>
            <person name="Grigoriev I.V."/>
            <person name="Lindberg D.R."/>
            <person name="Seaver E.C."/>
            <person name="Weisblat D.A."/>
            <person name="Putnam N.H."/>
            <person name="Rokhsar D.S."/>
        </authorList>
    </citation>
    <scope>NUCLEOTIDE SEQUENCE</scope>
</reference>
<evidence type="ECO:0000313" key="6">
    <source>
        <dbReference type="EnsemblMetazoa" id="HelroP167525"/>
    </source>
</evidence>
<evidence type="ECO:0000313" key="5">
    <source>
        <dbReference type="EMBL" id="ESO11006.1"/>
    </source>
</evidence>
<dbReference type="HOGENOM" id="CLU_1210934_0_0_1"/>
<evidence type="ECO:0000256" key="1">
    <source>
        <dbReference type="ARBA" id="ARBA00022884"/>
    </source>
</evidence>
<dbReference type="PANTHER" id="PTHR23236">
    <property type="entry name" value="EUKARYOTIC TRANSLATION INITIATION FACTOR 4B/4H"/>
    <property type="match status" value="1"/>
</dbReference>
<dbReference type="Proteomes" id="UP000015101">
    <property type="component" value="Unassembled WGS sequence"/>
</dbReference>
<dbReference type="InParanoid" id="T1EZG3"/>
<dbReference type="RefSeq" id="XP_009011275.1">
    <property type="nucleotide sequence ID" value="XM_009013027.1"/>
</dbReference>
<keyword evidence="7" id="KW-1185">Reference proteome</keyword>
<dbReference type="SMART" id="SM00360">
    <property type="entry name" value="RRM"/>
    <property type="match status" value="1"/>
</dbReference>
<dbReference type="STRING" id="6412.T1EZG3"/>
<evidence type="ECO:0000256" key="3">
    <source>
        <dbReference type="SAM" id="MobiDB-lite"/>
    </source>
</evidence>
<dbReference type="eggNOG" id="KOG0118">
    <property type="taxonomic scope" value="Eukaryota"/>
</dbReference>
<dbReference type="EMBL" id="KB095858">
    <property type="protein sequence ID" value="ESO11006.1"/>
    <property type="molecule type" value="Genomic_DNA"/>
</dbReference>
<feature type="compositionally biased region" description="Polar residues" evidence="3">
    <location>
        <begin position="58"/>
        <end position="71"/>
    </location>
</feature>
<dbReference type="GO" id="GO:0043024">
    <property type="term" value="F:ribosomal small subunit binding"/>
    <property type="evidence" value="ECO:0000318"/>
    <property type="project" value="GO_Central"/>
</dbReference>
<reference evidence="7" key="1">
    <citation type="submission" date="2012-12" db="EMBL/GenBank/DDBJ databases">
        <authorList>
            <person name="Hellsten U."/>
            <person name="Grimwood J."/>
            <person name="Chapman J.A."/>
            <person name="Shapiro H."/>
            <person name="Aerts A."/>
            <person name="Otillar R.P."/>
            <person name="Terry A.Y."/>
            <person name="Boore J.L."/>
            <person name="Simakov O."/>
            <person name="Marletaz F."/>
            <person name="Cho S.-J."/>
            <person name="Edsinger-Gonzales E."/>
            <person name="Havlak P."/>
            <person name="Kuo D.-H."/>
            <person name="Larsson T."/>
            <person name="Lv J."/>
            <person name="Arendt D."/>
            <person name="Savage R."/>
            <person name="Osoegawa K."/>
            <person name="de Jong P."/>
            <person name="Lindberg D.R."/>
            <person name="Seaver E.C."/>
            <person name="Weisblat D.A."/>
            <person name="Putnam N.H."/>
            <person name="Grigoriev I.V."/>
            <person name="Rokhsar D.S."/>
        </authorList>
    </citation>
    <scope>NUCLEOTIDE SEQUENCE</scope>
</reference>
<dbReference type="SUPFAM" id="SSF54928">
    <property type="entry name" value="RNA-binding domain, RBD"/>
    <property type="match status" value="1"/>
</dbReference>
<dbReference type="GO" id="GO:0034057">
    <property type="term" value="F:RNA strand-exchange activity"/>
    <property type="evidence" value="ECO:0000318"/>
    <property type="project" value="GO_Central"/>
</dbReference>
<keyword evidence="1 2" id="KW-0694">RNA-binding</keyword>
<dbReference type="OMA" id="HESTLGD"/>
<dbReference type="EnsemblMetazoa" id="HelroT167525">
    <property type="protein sequence ID" value="HelroP167525"/>
    <property type="gene ID" value="HelroG167525"/>
</dbReference>
<dbReference type="GO" id="GO:0097010">
    <property type="term" value="P:eukaryotic translation initiation factor 4F complex assembly"/>
    <property type="evidence" value="ECO:0000318"/>
    <property type="project" value="GO_Central"/>
</dbReference>
<dbReference type="CTD" id="20201963"/>
<name>T1EZG3_HELRO</name>
<dbReference type="AlphaFoldDB" id="T1EZG3"/>
<dbReference type="PANTHER" id="PTHR23236:SF51">
    <property type="entry name" value="NUCLEOLAR PROTEIN 6"/>
    <property type="match status" value="1"/>
</dbReference>
<dbReference type="InterPro" id="IPR034228">
    <property type="entry name" value="Nop6_RRM"/>
</dbReference>
<proteinExistence type="predicted"/>
<feature type="region of interest" description="Disordered" evidence="3">
    <location>
        <begin position="1"/>
        <end position="82"/>
    </location>
</feature>
<dbReference type="CDD" id="cd12400">
    <property type="entry name" value="RRM_Nop6"/>
    <property type="match status" value="1"/>
</dbReference>
<gene>
    <name evidence="6" type="primary">20201963</name>
    <name evidence="5" type="ORF">HELRODRAFT_167525</name>
</gene>
<evidence type="ECO:0000256" key="2">
    <source>
        <dbReference type="PROSITE-ProRule" id="PRU00176"/>
    </source>
</evidence>
<dbReference type="GO" id="GO:0033592">
    <property type="term" value="F:RNA strand annealing activity"/>
    <property type="evidence" value="ECO:0000318"/>
    <property type="project" value="GO_Central"/>
</dbReference>
<feature type="domain" description="RRM" evidence="4">
    <location>
        <begin position="121"/>
        <end position="199"/>
    </location>
</feature>
<dbReference type="GO" id="GO:0001731">
    <property type="term" value="P:formation of translation preinitiation complex"/>
    <property type="evidence" value="ECO:0000318"/>
    <property type="project" value="GO_Central"/>
</dbReference>
<organism evidence="6 7">
    <name type="scientific">Helobdella robusta</name>
    <name type="common">Californian leech</name>
    <dbReference type="NCBI Taxonomy" id="6412"/>
    <lineage>
        <taxon>Eukaryota</taxon>
        <taxon>Metazoa</taxon>
        <taxon>Spiralia</taxon>
        <taxon>Lophotrochozoa</taxon>
        <taxon>Annelida</taxon>
        <taxon>Clitellata</taxon>
        <taxon>Hirudinea</taxon>
        <taxon>Rhynchobdellida</taxon>
        <taxon>Glossiphoniidae</taxon>
        <taxon>Helobdella</taxon>
    </lineage>
</organism>
<dbReference type="GeneID" id="20201963"/>
<dbReference type="EMBL" id="AMQM01002802">
    <property type="status" value="NOT_ANNOTATED_CDS"/>
    <property type="molecule type" value="Genomic_DNA"/>
</dbReference>
<dbReference type="Gene3D" id="3.30.70.330">
    <property type="match status" value="1"/>
</dbReference>
<dbReference type="PROSITE" id="PS50102">
    <property type="entry name" value="RRM"/>
    <property type="match status" value="1"/>
</dbReference>
<dbReference type="GO" id="GO:0019843">
    <property type="term" value="F:rRNA binding"/>
    <property type="evidence" value="ECO:0000318"/>
    <property type="project" value="GO_Central"/>
</dbReference>
<evidence type="ECO:0000259" key="4">
    <source>
        <dbReference type="PROSITE" id="PS50102"/>
    </source>
</evidence>
<dbReference type="InterPro" id="IPR012677">
    <property type="entry name" value="Nucleotide-bd_a/b_plait_sf"/>
</dbReference>
<dbReference type="GO" id="GO:0005730">
    <property type="term" value="C:nucleolus"/>
    <property type="evidence" value="ECO:0000318"/>
    <property type="project" value="GO_Central"/>
</dbReference>
<sequence length="229" mass="26023">MPKAKSAVETKTLTAQREEGRSKNWWSKRPPTSVKQRQSAADSDSTKKDDVPVFNTKKPASNKLTRKNSLIDNALPSKDKASLLKSEKPEKWVVEDADDDDNLEKKKLISKKKQKKNEKAYVLFVGNLPFDCGDEAIIKHFSDAGANVKAVRLLTNKISKQSRGCCYVEFHDSKSHMVGLRLHESTLGDRKINVEFTSRGRKTPNRMKKLKVKNERAQRFKKTFTQTSS</sequence>